<dbReference type="PANTHER" id="PTHR10815:SF5">
    <property type="entry name" value="METHYLATED-DNA--PROTEIN-CYSTEINE METHYLTRANSFERASE"/>
    <property type="match status" value="1"/>
</dbReference>
<dbReference type="CDD" id="cd06445">
    <property type="entry name" value="ATase"/>
    <property type="match status" value="1"/>
</dbReference>
<dbReference type="GO" id="GO:0006281">
    <property type="term" value="P:DNA repair"/>
    <property type="evidence" value="ECO:0007669"/>
    <property type="project" value="UniProtKB-KW"/>
</dbReference>
<name>A0A364V6Z9_9CORY</name>
<evidence type="ECO:0000259" key="9">
    <source>
        <dbReference type="Pfam" id="PF01035"/>
    </source>
</evidence>
<dbReference type="InterPro" id="IPR014048">
    <property type="entry name" value="MethylDNA_cys_MeTrfase_DNA-bd"/>
</dbReference>
<comment type="catalytic activity">
    <reaction evidence="1">
        <text>a 4-O-methyl-thymidine in DNA + L-cysteinyl-[protein] = a thymidine in DNA + S-methyl-L-cysteinyl-[protein]</text>
        <dbReference type="Rhea" id="RHEA:53428"/>
        <dbReference type="Rhea" id="RHEA-COMP:10131"/>
        <dbReference type="Rhea" id="RHEA-COMP:10132"/>
        <dbReference type="Rhea" id="RHEA-COMP:13555"/>
        <dbReference type="Rhea" id="RHEA-COMP:13556"/>
        <dbReference type="ChEBI" id="CHEBI:29950"/>
        <dbReference type="ChEBI" id="CHEBI:82612"/>
        <dbReference type="ChEBI" id="CHEBI:137386"/>
        <dbReference type="ChEBI" id="CHEBI:137387"/>
        <dbReference type="EC" id="2.1.1.63"/>
    </reaction>
</comment>
<evidence type="ECO:0000256" key="1">
    <source>
        <dbReference type="ARBA" id="ARBA00001286"/>
    </source>
</evidence>
<dbReference type="PROSITE" id="PS00374">
    <property type="entry name" value="MGMT"/>
    <property type="match status" value="1"/>
</dbReference>
<evidence type="ECO:0000256" key="8">
    <source>
        <dbReference type="ARBA" id="ARBA00049348"/>
    </source>
</evidence>
<dbReference type="AlphaFoldDB" id="A0A364V6Z9"/>
<keyword evidence="11" id="KW-1185">Reference proteome</keyword>
<evidence type="ECO:0000313" key="10">
    <source>
        <dbReference type="EMBL" id="RAV32409.1"/>
    </source>
</evidence>
<dbReference type="GO" id="GO:0032259">
    <property type="term" value="P:methylation"/>
    <property type="evidence" value="ECO:0007669"/>
    <property type="project" value="UniProtKB-KW"/>
</dbReference>
<evidence type="ECO:0000256" key="5">
    <source>
        <dbReference type="ARBA" id="ARBA00022679"/>
    </source>
</evidence>
<dbReference type="Proteomes" id="UP000251577">
    <property type="component" value="Unassembled WGS sequence"/>
</dbReference>
<dbReference type="InterPro" id="IPR036388">
    <property type="entry name" value="WH-like_DNA-bd_sf"/>
</dbReference>
<dbReference type="Gene3D" id="1.10.10.10">
    <property type="entry name" value="Winged helix-like DNA-binding domain superfamily/Winged helix DNA-binding domain"/>
    <property type="match status" value="1"/>
</dbReference>
<evidence type="ECO:0000256" key="6">
    <source>
        <dbReference type="ARBA" id="ARBA00022763"/>
    </source>
</evidence>
<evidence type="ECO:0000256" key="4">
    <source>
        <dbReference type="ARBA" id="ARBA00022603"/>
    </source>
</evidence>
<dbReference type="NCBIfam" id="TIGR00589">
    <property type="entry name" value="ogt"/>
    <property type="match status" value="1"/>
</dbReference>
<proteinExistence type="inferred from homology"/>
<keyword evidence="7" id="KW-0234">DNA repair</keyword>
<comment type="catalytic activity">
    <reaction evidence="8">
        <text>a 6-O-methyl-2'-deoxyguanosine in DNA + L-cysteinyl-[protein] = S-methyl-L-cysteinyl-[protein] + a 2'-deoxyguanosine in DNA</text>
        <dbReference type="Rhea" id="RHEA:24000"/>
        <dbReference type="Rhea" id="RHEA-COMP:10131"/>
        <dbReference type="Rhea" id="RHEA-COMP:10132"/>
        <dbReference type="Rhea" id="RHEA-COMP:11367"/>
        <dbReference type="Rhea" id="RHEA-COMP:11368"/>
        <dbReference type="ChEBI" id="CHEBI:29950"/>
        <dbReference type="ChEBI" id="CHEBI:82612"/>
        <dbReference type="ChEBI" id="CHEBI:85445"/>
        <dbReference type="ChEBI" id="CHEBI:85448"/>
        <dbReference type="EC" id="2.1.1.63"/>
    </reaction>
</comment>
<dbReference type="InterPro" id="IPR001497">
    <property type="entry name" value="MethylDNA_cys_MeTrfase_AS"/>
</dbReference>
<dbReference type="PANTHER" id="PTHR10815">
    <property type="entry name" value="METHYLATED-DNA--PROTEIN-CYSTEINE METHYLTRANSFERASE"/>
    <property type="match status" value="1"/>
</dbReference>
<dbReference type="Pfam" id="PF01035">
    <property type="entry name" value="DNA_binding_1"/>
    <property type="match status" value="1"/>
</dbReference>
<evidence type="ECO:0000256" key="7">
    <source>
        <dbReference type="ARBA" id="ARBA00023204"/>
    </source>
</evidence>
<gene>
    <name evidence="10" type="ORF">DLJ54_03515</name>
</gene>
<organism evidence="10 11">
    <name type="scientific">Corynebacterium heidelbergense</name>
    <dbReference type="NCBI Taxonomy" id="2055947"/>
    <lineage>
        <taxon>Bacteria</taxon>
        <taxon>Bacillati</taxon>
        <taxon>Actinomycetota</taxon>
        <taxon>Actinomycetes</taxon>
        <taxon>Mycobacteriales</taxon>
        <taxon>Corynebacteriaceae</taxon>
        <taxon>Corynebacterium</taxon>
    </lineage>
</organism>
<dbReference type="EMBL" id="QHCV01000024">
    <property type="protein sequence ID" value="RAV32409.1"/>
    <property type="molecule type" value="Genomic_DNA"/>
</dbReference>
<comment type="similarity">
    <text evidence="2">Belongs to the MGMT family.</text>
</comment>
<keyword evidence="5 10" id="KW-0808">Transferase</keyword>
<keyword evidence="6" id="KW-0227">DNA damage</keyword>
<dbReference type="SUPFAM" id="SSF46767">
    <property type="entry name" value="Methylated DNA-protein cysteine methyltransferase, C-terminal domain"/>
    <property type="match status" value="1"/>
</dbReference>
<accession>A0A364V6Z9</accession>
<protein>
    <recommendedName>
        <fullName evidence="3">methylated-DNA--[protein]-cysteine S-methyltransferase</fullName>
        <ecNumber evidence="3">2.1.1.63</ecNumber>
    </recommendedName>
</protein>
<dbReference type="FunFam" id="1.10.10.10:FF:000214">
    <property type="entry name" value="Methylated-DNA--protein-cysteine methyltransferase"/>
    <property type="match status" value="1"/>
</dbReference>
<sequence>MWFIDPADLGSVPRDAVAVESIGDARARRLLEDLHAALTDLFAGRNVHFDWPIELRGTELQKAVWEQLRGIPFGQTRTYGQLAAAIGRPTAARAVGQAVGKNPVCLLLPCHRVVGAGGKLTGFAGGLQRKRALLELERTVGENGAGERAAAEWQGVRDLTQP</sequence>
<feature type="domain" description="Methylated-DNA-[protein]-cysteine S-methyltransferase DNA binding" evidence="9">
    <location>
        <begin position="60"/>
        <end position="138"/>
    </location>
</feature>
<dbReference type="InterPro" id="IPR036217">
    <property type="entry name" value="MethylDNA_cys_MeTrfase_DNAb"/>
</dbReference>
<evidence type="ECO:0000256" key="2">
    <source>
        <dbReference type="ARBA" id="ARBA00008711"/>
    </source>
</evidence>
<evidence type="ECO:0000313" key="11">
    <source>
        <dbReference type="Proteomes" id="UP000251577"/>
    </source>
</evidence>
<comment type="caution">
    <text evidence="10">The sequence shown here is derived from an EMBL/GenBank/DDBJ whole genome shotgun (WGS) entry which is preliminary data.</text>
</comment>
<evidence type="ECO:0000256" key="3">
    <source>
        <dbReference type="ARBA" id="ARBA00011918"/>
    </source>
</evidence>
<keyword evidence="4 10" id="KW-0489">Methyltransferase</keyword>
<dbReference type="GO" id="GO:0003908">
    <property type="term" value="F:methylated-DNA-[protein]-cysteine S-methyltransferase activity"/>
    <property type="evidence" value="ECO:0007669"/>
    <property type="project" value="UniProtKB-EC"/>
</dbReference>
<reference evidence="10 11" key="1">
    <citation type="journal article" date="2018" name="Syst. Appl. Microbiol.">
        <title>Corynebacterium heidelbergense sp. nov., isolated from the preen glands of Egyptian geese (Alopochen aegyptiacus).</title>
        <authorList>
            <person name="Braun M.S."/>
            <person name="Wang E."/>
            <person name="Zimmermann S."/>
            <person name="Wink M."/>
        </authorList>
    </citation>
    <scope>NUCLEOTIDE SEQUENCE [LARGE SCALE GENOMIC DNA]</scope>
    <source>
        <strain evidence="10 11">647</strain>
    </source>
</reference>
<dbReference type="EC" id="2.1.1.63" evidence="3"/>